<dbReference type="Proteomes" id="UP000215453">
    <property type="component" value="Chromosome 11"/>
</dbReference>
<sequence>MTAAQTQFALSQPSPDLRGSWAVEDMDAIIRSGQNDSGDLSGFEAQISGVEAFVAIYENTDMRFGFVESHFTEILDKELENRGRALVGDNVNVKDLQGKLYTDVHGKASKPSNALLRTEVRMWAKLDMLRKQGRFALICFGSKTIKRLIRRDEKGFHLDDMLAWDSILRHIYMQERAGFAERAEGDLRARCGLPEALATSEVLQMRWNDLAARWADPESARLFFEKYGSAGLRRGMVCSESLIEGGPLDFRHLAGMDTLLLAEMPSFEDLDNDTAMEGADPQRYTTIT</sequence>
<gene>
    <name evidence="1" type="ORF">ZT1A5_G10308</name>
</gene>
<dbReference type="AlphaFoldDB" id="A0A1Y6LWW6"/>
<proteinExistence type="predicted"/>
<organism evidence="1 2">
    <name type="scientific">Zymoseptoria tritici ST99CH_1A5</name>
    <dbReference type="NCBI Taxonomy" id="1276529"/>
    <lineage>
        <taxon>Eukaryota</taxon>
        <taxon>Fungi</taxon>
        <taxon>Dikarya</taxon>
        <taxon>Ascomycota</taxon>
        <taxon>Pezizomycotina</taxon>
        <taxon>Dothideomycetes</taxon>
        <taxon>Dothideomycetidae</taxon>
        <taxon>Mycosphaerellales</taxon>
        <taxon>Mycosphaerellaceae</taxon>
        <taxon>Zymoseptoria</taxon>
    </lineage>
</organism>
<protein>
    <submittedName>
        <fullName evidence="1">Uncharacterized protein</fullName>
    </submittedName>
</protein>
<evidence type="ECO:0000313" key="1">
    <source>
        <dbReference type="EMBL" id="SMY28862.1"/>
    </source>
</evidence>
<dbReference type="EMBL" id="LT882686">
    <property type="protein sequence ID" value="SMY28862.1"/>
    <property type="molecule type" value="Genomic_DNA"/>
</dbReference>
<name>A0A1Y6LWW6_ZYMTR</name>
<evidence type="ECO:0000313" key="2">
    <source>
        <dbReference type="Proteomes" id="UP000215453"/>
    </source>
</evidence>
<accession>A0A1Y6LWW6</accession>
<reference evidence="1 2" key="1">
    <citation type="submission" date="2016-10" db="EMBL/GenBank/DDBJ databases">
        <authorList>
            <person name="Varghese N."/>
        </authorList>
    </citation>
    <scope>NUCLEOTIDE SEQUENCE [LARGE SCALE GENOMIC DNA]</scope>
</reference>